<dbReference type="InterPro" id="IPR051781">
    <property type="entry name" value="Metallo-dep_Hydrolase"/>
</dbReference>
<dbReference type="PANTHER" id="PTHR43135:SF3">
    <property type="entry name" value="ALPHA-D-RIBOSE 1-METHYLPHOSPHONATE 5-TRIPHOSPHATE DIPHOSPHATASE"/>
    <property type="match status" value="1"/>
</dbReference>
<protein>
    <recommendedName>
        <fullName evidence="3">Amidohydrolase-related domain-containing protein</fullName>
    </recommendedName>
</protein>
<dbReference type="Gene3D" id="3.20.20.140">
    <property type="entry name" value="Metal-dependent hydrolases"/>
    <property type="match status" value="1"/>
</dbReference>
<keyword evidence="2" id="KW-1185">Reference proteome</keyword>
<dbReference type="AlphaFoldDB" id="A0A0P1EJR9"/>
<organism evidence="1 2">
    <name type="scientific">Ruegeria atlantica</name>
    <dbReference type="NCBI Taxonomy" id="81569"/>
    <lineage>
        <taxon>Bacteria</taxon>
        <taxon>Pseudomonadati</taxon>
        <taxon>Pseudomonadota</taxon>
        <taxon>Alphaproteobacteria</taxon>
        <taxon>Rhodobacterales</taxon>
        <taxon>Roseobacteraceae</taxon>
        <taxon>Ruegeria</taxon>
    </lineage>
</organism>
<dbReference type="InterPro" id="IPR032466">
    <property type="entry name" value="Metal_Hydrolase"/>
</dbReference>
<dbReference type="Proteomes" id="UP000050786">
    <property type="component" value="Unassembled WGS sequence"/>
</dbReference>
<gene>
    <name evidence="1" type="ORF">RUM4293_00002</name>
</gene>
<dbReference type="PANTHER" id="PTHR43135">
    <property type="entry name" value="ALPHA-D-RIBOSE 1-METHYLPHOSPHONATE 5-TRIPHOSPHATE DIPHOSPHATASE"/>
    <property type="match status" value="1"/>
</dbReference>
<sequence>MVPQMWGISPDLARNPLMPADKIPLVEELGQQYADFGRNLLKNGVKVVFASDYVGKFADAERARRYEIWWRTQTFDSNFEVLKQLTSTAGEMIAMSGPRNPYQAGKLGVIEAGAYADLILVDGNPLEDITVIGGTDQWFDAPEEWEPIDTIDLVMLNGAVYVNELD</sequence>
<accession>A0A0P1EJR9</accession>
<name>A0A0P1EJR9_9RHOB</name>
<evidence type="ECO:0008006" key="3">
    <source>
        <dbReference type="Google" id="ProtNLM"/>
    </source>
</evidence>
<dbReference type="SUPFAM" id="SSF51556">
    <property type="entry name" value="Metallo-dependent hydrolases"/>
    <property type="match status" value="1"/>
</dbReference>
<dbReference type="InterPro" id="IPR011059">
    <property type="entry name" value="Metal-dep_hydrolase_composite"/>
</dbReference>
<proteinExistence type="predicted"/>
<dbReference type="EMBL" id="CYPS01000001">
    <property type="protein sequence ID" value="CUH41138.1"/>
    <property type="molecule type" value="Genomic_DNA"/>
</dbReference>
<reference evidence="2" key="1">
    <citation type="submission" date="2015-09" db="EMBL/GenBank/DDBJ databases">
        <authorList>
            <person name="Rodrigo-Torres L."/>
            <person name="Arahal D.R."/>
        </authorList>
    </citation>
    <scope>NUCLEOTIDE SEQUENCE [LARGE SCALE GENOMIC DNA]</scope>
    <source>
        <strain evidence="2">CECT 4293</strain>
    </source>
</reference>
<dbReference type="Gene3D" id="2.30.40.10">
    <property type="entry name" value="Urease, subunit C, domain 1"/>
    <property type="match status" value="1"/>
</dbReference>
<dbReference type="SUPFAM" id="SSF51338">
    <property type="entry name" value="Composite domain of metallo-dependent hydrolases"/>
    <property type="match status" value="1"/>
</dbReference>
<dbReference type="GO" id="GO:0016810">
    <property type="term" value="F:hydrolase activity, acting on carbon-nitrogen (but not peptide) bonds"/>
    <property type="evidence" value="ECO:0007669"/>
    <property type="project" value="InterPro"/>
</dbReference>
<evidence type="ECO:0000313" key="2">
    <source>
        <dbReference type="Proteomes" id="UP000050786"/>
    </source>
</evidence>
<evidence type="ECO:0000313" key="1">
    <source>
        <dbReference type="EMBL" id="CUH41138.1"/>
    </source>
</evidence>